<dbReference type="Pfam" id="PF13185">
    <property type="entry name" value="GAF_2"/>
    <property type="match status" value="2"/>
</dbReference>
<feature type="coiled-coil region" evidence="3">
    <location>
        <begin position="340"/>
        <end position="374"/>
    </location>
</feature>
<dbReference type="PANTHER" id="PTHR45138:SF9">
    <property type="entry name" value="DIGUANYLATE CYCLASE DGCM-RELATED"/>
    <property type="match status" value="1"/>
</dbReference>
<dbReference type="SUPFAM" id="SSF55781">
    <property type="entry name" value="GAF domain-like"/>
    <property type="match status" value="2"/>
</dbReference>
<dbReference type="SUPFAM" id="SSF55073">
    <property type="entry name" value="Nucleotide cyclase"/>
    <property type="match status" value="1"/>
</dbReference>
<dbReference type="SMART" id="SM00065">
    <property type="entry name" value="GAF"/>
    <property type="match status" value="2"/>
</dbReference>
<gene>
    <name evidence="5" type="ORF">N4264_20505</name>
</gene>
<dbReference type="Proteomes" id="UP001064632">
    <property type="component" value="Chromosome"/>
</dbReference>
<name>A0ABY6BAK8_9GAMM</name>
<dbReference type="Gene3D" id="3.30.450.40">
    <property type="match status" value="2"/>
</dbReference>
<keyword evidence="6" id="KW-1185">Reference proteome</keyword>
<dbReference type="NCBIfam" id="TIGR00254">
    <property type="entry name" value="GGDEF"/>
    <property type="match status" value="1"/>
</dbReference>
<dbReference type="PROSITE" id="PS50887">
    <property type="entry name" value="GGDEF"/>
    <property type="match status" value="1"/>
</dbReference>
<dbReference type="CDD" id="cd01949">
    <property type="entry name" value="GGDEF"/>
    <property type="match status" value="1"/>
</dbReference>
<dbReference type="PANTHER" id="PTHR45138">
    <property type="entry name" value="REGULATORY COMPONENTS OF SENSORY TRANSDUCTION SYSTEM"/>
    <property type="match status" value="1"/>
</dbReference>
<organism evidence="5 6">
    <name type="scientific">Tahibacter amnicola</name>
    <dbReference type="NCBI Taxonomy" id="2976241"/>
    <lineage>
        <taxon>Bacteria</taxon>
        <taxon>Pseudomonadati</taxon>
        <taxon>Pseudomonadota</taxon>
        <taxon>Gammaproteobacteria</taxon>
        <taxon>Lysobacterales</taxon>
        <taxon>Rhodanobacteraceae</taxon>
        <taxon>Tahibacter</taxon>
    </lineage>
</organism>
<protein>
    <recommendedName>
        <fullName evidence="1">diguanylate cyclase</fullName>
        <ecNumber evidence="1">2.7.7.65</ecNumber>
    </recommendedName>
</protein>
<dbReference type="SMART" id="SM00267">
    <property type="entry name" value="GGDEF"/>
    <property type="match status" value="1"/>
</dbReference>
<evidence type="ECO:0000313" key="6">
    <source>
        <dbReference type="Proteomes" id="UP001064632"/>
    </source>
</evidence>
<dbReference type="InterPro" id="IPR029787">
    <property type="entry name" value="Nucleotide_cyclase"/>
</dbReference>
<keyword evidence="5" id="KW-0548">Nucleotidyltransferase</keyword>
<proteinExistence type="predicted"/>
<dbReference type="InterPro" id="IPR003018">
    <property type="entry name" value="GAF"/>
</dbReference>
<dbReference type="EC" id="2.7.7.65" evidence="1"/>
<keyword evidence="5" id="KW-0808">Transferase</keyword>
<feature type="domain" description="GGDEF" evidence="4">
    <location>
        <begin position="402"/>
        <end position="538"/>
    </location>
</feature>
<dbReference type="RefSeq" id="WP_261694079.1">
    <property type="nucleotide sequence ID" value="NZ_CP104694.1"/>
</dbReference>
<dbReference type="EMBL" id="CP104694">
    <property type="protein sequence ID" value="UXI67103.1"/>
    <property type="molecule type" value="Genomic_DNA"/>
</dbReference>
<evidence type="ECO:0000256" key="2">
    <source>
        <dbReference type="ARBA" id="ARBA00034247"/>
    </source>
</evidence>
<evidence type="ECO:0000256" key="3">
    <source>
        <dbReference type="SAM" id="Coils"/>
    </source>
</evidence>
<accession>A0ABY6BAK8</accession>
<dbReference type="InterPro" id="IPR050469">
    <property type="entry name" value="Diguanylate_Cyclase"/>
</dbReference>
<evidence type="ECO:0000256" key="1">
    <source>
        <dbReference type="ARBA" id="ARBA00012528"/>
    </source>
</evidence>
<sequence>MPETDPTLSTRARHERQLALIHRVARIATETSPLRQKLQQIVVLLKQHMGCEFVACVSIDAQAGRFRCEAMASDLPTVIHVGYSRELGSGVVGEVAATGQRIYVADVAEHPNYVETMPGTRSELCVAIRYNSEVMGALNAESARTHAFADSIDLLITIAEQVAGILAASRLNDEQRRRVEFLGMLSELSRAASEAEGLNETLHRIVHFFRDRFALETSAMMLVDDAGERLRLNSHAGASVFQGRSGGDWPSNLGVIGRAFRTGQAIYVPDVAEDPDYVLGNPSVVSEFVLPVRHHGRFIGLLNLETSNVDSFNDANRQMLSALAEQVAGAIHLASTNERLREINRLVQEKSAALAQANHQLLLANGQLEKLSNLDGLTGIANRRRFDKALHAEWHRALRHNRPLSLLLIDVDEFKSFNDGNGHLAGDDALRRLAGALSEGLSRGEDLVARYGGEEFAVLLPETGIDDAIRVAEHLQRAVAELAVAHGHSAHSSVLTLSIGINSLMPSETDLIGGFVERADRALYRAKAMGRNRIECAD</sequence>
<comment type="catalytic activity">
    <reaction evidence="2">
        <text>2 GTP = 3',3'-c-di-GMP + 2 diphosphate</text>
        <dbReference type="Rhea" id="RHEA:24898"/>
        <dbReference type="ChEBI" id="CHEBI:33019"/>
        <dbReference type="ChEBI" id="CHEBI:37565"/>
        <dbReference type="ChEBI" id="CHEBI:58805"/>
        <dbReference type="EC" id="2.7.7.65"/>
    </reaction>
</comment>
<dbReference type="Gene3D" id="3.30.70.270">
    <property type="match status" value="1"/>
</dbReference>
<evidence type="ECO:0000259" key="4">
    <source>
        <dbReference type="PROSITE" id="PS50887"/>
    </source>
</evidence>
<keyword evidence="3" id="KW-0175">Coiled coil</keyword>
<evidence type="ECO:0000313" key="5">
    <source>
        <dbReference type="EMBL" id="UXI67103.1"/>
    </source>
</evidence>
<dbReference type="Pfam" id="PF00990">
    <property type="entry name" value="GGDEF"/>
    <property type="match status" value="1"/>
</dbReference>
<dbReference type="InterPro" id="IPR043128">
    <property type="entry name" value="Rev_trsase/Diguanyl_cyclase"/>
</dbReference>
<reference evidence="5" key="1">
    <citation type="submission" date="2022-09" db="EMBL/GenBank/DDBJ databases">
        <title>Tahibacter sp. nov., isolated from a fresh water.</title>
        <authorList>
            <person name="Baek J.H."/>
            <person name="Lee J.K."/>
            <person name="Kim J.M."/>
            <person name="Jeon C.O."/>
        </authorList>
    </citation>
    <scope>NUCLEOTIDE SEQUENCE</scope>
    <source>
        <strain evidence="5">W38</strain>
    </source>
</reference>
<dbReference type="InterPro" id="IPR000160">
    <property type="entry name" value="GGDEF_dom"/>
</dbReference>
<dbReference type="InterPro" id="IPR029016">
    <property type="entry name" value="GAF-like_dom_sf"/>
</dbReference>
<dbReference type="GO" id="GO:0052621">
    <property type="term" value="F:diguanylate cyclase activity"/>
    <property type="evidence" value="ECO:0007669"/>
    <property type="project" value="UniProtKB-EC"/>
</dbReference>